<comment type="caution">
    <text evidence="1">The sequence shown here is derived from an EMBL/GenBank/DDBJ whole genome shotgun (WGS) entry which is preliminary data.</text>
</comment>
<dbReference type="GO" id="GO:0003676">
    <property type="term" value="F:nucleic acid binding"/>
    <property type="evidence" value="ECO:0007669"/>
    <property type="project" value="InterPro"/>
</dbReference>
<dbReference type="GO" id="GO:0008270">
    <property type="term" value="F:zinc ion binding"/>
    <property type="evidence" value="ECO:0007669"/>
    <property type="project" value="InterPro"/>
</dbReference>
<accession>A0AAW1M1S6</accession>
<dbReference type="SUPFAM" id="SSF57756">
    <property type="entry name" value="Retrovirus zinc finger-like domains"/>
    <property type="match status" value="1"/>
</dbReference>
<proteinExistence type="predicted"/>
<dbReference type="AlphaFoldDB" id="A0AAW1M1S6"/>
<dbReference type="CDD" id="cd20335">
    <property type="entry name" value="BRcat_RBR"/>
    <property type="match status" value="1"/>
</dbReference>
<evidence type="ECO:0008006" key="3">
    <source>
        <dbReference type="Google" id="ProtNLM"/>
    </source>
</evidence>
<reference evidence="1" key="1">
    <citation type="submission" date="2024-03" db="EMBL/GenBank/DDBJ databases">
        <title>WGS assembly of Saponaria officinalis var. Norfolk2.</title>
        <authorList>
            <person name="Jenkins J."/>
            <person name="Shu S."/>
            <person name="Grimwood J."/>
            <person name="Barry K."/>
            <person name="Goodstein D."/>
            <person name="Schmutz J."/>
            <person name="Leebens-Mack J."/>
            <person name="Osbourn A."/>
        </authorList>
    </citation>
    <scope>NUCLEOTIDE SEQUENCE [LARGE SCALE GENOMIC DNA]</scope>
    <source>
        <strain evidence="1">JIC</strain>
    </source>
</reference>
<evidence type="ECO:0000313" key="2">
    <source>
        <dbReference type="Proteomes" id="UP001443914"/>
    </source>
</evidence>
<protein>
    <recommendedName>
        <fullName evidence="3">CCHC-type domain-containing protein</fullName>
    </recommendedName>
</protein>
<sequence>MRRLEDAVIALANNANHRGVQQQQTIFDKFSKHHPPTYEGTCDPVVLEAWIREMEKLFIATLCPEDQKVGIASYYLQREADNWWSISRAVIQKEREFLRLEQGDLSVQAYADKFMELSRFETTIVPDEASRVKRFEKKLTPKVRTVLAGTQSVTFQTKRPKFKPKPSGDHTSGTPTMICFRCRKPYHPGKKCDGTPIVYYTCKEPGHKSYACPKKPAGAVRSTGSGSGSGSQAQKGRIFVMTRVEAENHPSVNSGIFLINSVPAFNSLVPISLDIRIFTQNLSVIIISKIIFLVLFL</sequence>
<name>A0AAW1M1S6_SAPOF</name>
<dbReference type="EMBL" id="JBDFQZ010000003">
    <property type="protein sequence ID" value="KAK9740091.1"/>
    <property type="molecule type" value="Genomic_DNA"/>
</dbReference>
<dbReference type="Proteomes" id="UP001443914">
    <property type="component" value="Unassembled WGS sequence"/>
</dbReference>
<dbReference type="Gene3D" id="4.10.60.10">
    <property type="entry name" value="Zinc finger, CCHC-type"/>
    <property type="match status" value="1"/>
</dbReference>
<evidence type="ECO:0000313" key="1">
    <source>
        <dbReference type="EMBL" id="KAK9740091.1"/>
    </source>
</evidence>
<gene>
    <name evidence="1" type="ORF">RND81_03G010400</name>
</gene>
<dbReference type="InterPro" id="IPR036875">
    <property type="entry name" value="Znf_CCHC_sf"/>
</dbReference>
<organism evidence="1 2">
    <name type="scientific">Saponaria officinalis</name>
    <name type="common">Common soapwort</name>
    <name type="synonym">Lychnis saponaria</name>
    <dbReference type="NCBI Taxonomy" id="3572"/>
    <lineage>
        <taxon>Eukaryota</taxon>
        <taxon>Viridiplantae</taxon>
        <taxon>Streptophyta</taxon>
        <taxon>Embryophyta</taxon>
        <taxon>Tracheophyta</taxon>
        <taxon>Spermatophyta</taxon>
        <taxon>Magnoliopsida</taxon>
        <taxon>eudicotyledons</taxon>
        <taxon>Gunneridae</taxon>
        <taxon>Pentapetalae</taxon>
        <taxon>Caryophyllales</taxon>
        <taxon>Caryophyllaceae</taxon>
        <taxon>Caryophylleae</taxon>
        <taxon>Saponaria</taxon>
    </lineage>
</organism>
<keyword evidence="2" id="KW-1185">Reference proteome</keyword>